<comment type="caution">
    <text evidence="2">The sequence shown here is derived from an EMBL/GenBank/DDBJ whole genome shotgun (WGS) entry which is preliminary data.</text>
</comment>
<dbReference type="EMBL" id="JAKOGI010000557">
    <property type="protein sequence ID" value="KAJ8433142.1"/>
    <property type="molecule type" value="Genomic_DNA"/>
</dbReference>
<sequence>MAFPPICNTRKMANYVRESFIWRWRSALRPPRSLPEDFHILCSRFLLSKAEGAAVDFELPQIVQTKFSAMLLNEAVELGVAYDYTVESMKSSLIGLRWSTFEVWMDCVDHTLRECSFIGRPMKWRSVVPKTARMRALDRSTPGPLLVTRSSKKGEDQVHSTHQIPNELLAEGTQGNPRSAPFPSNPEAEVAFSRSSSTLGTASSSSSFEGSSSERASTSCSSSEVSLGPGKLVLKRKVRTPGVTEIMAKGSVFPGASTHSDSQDDPGSHFPDPKVVTELKRSALEKQYLLPVGYTLVIPEADATVNEPAAKCIAVYRVSFNYGLRFFLHPVIMEILNKYELAPAQVMPTSWHNICSFIATCELRGLTCSAWVFNLVHTVQKAPKETGDLRWCYFNNRPGFITTIEKKSKVKYWKHDFLFLRRESGWGDDPDWNENKPVRNSFGEPTAEERRTTRYFQFYIREDDKP</sequence>
<feature type="region of interest" description="Disordered" evidence="1">
    <location>
        <begin position="250"/>
        <end position="273"/>
    </location>
</feature>
<feature type="compositionally biased region" description="Low complexity" evidence="1">
    <location>
        <begin position="192"/>
        <end position="227"/>
    </location>
</feature>
<organism evidence="2 3">
    <name type="scientific">Carnegiea gigantea</name>
    <dbReference type="NCBI Taxonomy" id="171969"/>
    <lineage>
        <taxon>Eukaryota</taxon>
        <taxon>Viridiplantae</taxon>
        <taxon>Streptophyta</taxon>
        <taxon>Embryophyta</taxon>
        <taxon>Tracheophyta</taxon>
        <taxon>Spermatophyta</taxon>
        <taxon>Magnoliopsida</taxon>
        <taxon>eudicotyledons</taxon>
        <taxon>Gunneridae</taxon>
        <taxon>Pentapetalae</taxon>
        <taxon>Caryophyllales</taxon>
        <taxon>Cactineae</taxon>
        <taxon>Cactaceae</taxon>
        <taxon>Cactoideae</taxon>
        <taxon>Echinocereeae</taxon>
        <taxon>Carnegiea</taxon>
    </lineage>
</organism>
<feature type="region of interest" description="Disordered" evidence="1">
    <location>
        <begin position="138"/>
        <end position="227"/>
    </location>
</feature>
<proteinExistence type="predicted"/>
<dbReference type="AlphaFoldDB" id="A0A9Q1JYH6"/>
<dbReference type="Proteomes" id="UP001153076">
    <property type="component" value="Unassembled WGS sequence"/>
</dbReference>
<protein>
    <submittedName>
        <fullName evidence="2">Uncharacterized protein</fullName>
    </submittedName>
</protein>
<evidence type="ECO:0000256" key="1">
    <source>
        <dbReference type="SAM" id="MobiDB-lite"/>
    </source>
</evidence>
<gene>
    <name evidence="2" type="ORF">Cgig2_007106</name>
</gene>
<reference evidence="2" key="1">
    <citation type="submission" date="2022-04" db="EMBL/GenBank/DDBJ databases">
        <title>Carnegiea gigantea Genome sequencing and assembly v2.</title>
        <authorList>
            <person name="Copetti D."/>
            <person name="Sanderson M.J."/>
            <person name="Burquez A."/>
            <person name="Wojciechowski M.F."/>
        </authorList>
    </citation>
    <scope>NUCLEOTIDE SEQUENCE</scope>
    <source>
        <strain evidence="2">SGP5-SGP5p</strain>
        <tissue evidence="2">Aerial part</tissue>
    </source>
</reference>
<evidence type="ECO:0000313" key="3">
    <source>
        <dbReference type="Proteomes" id="UP001153076"/>
    </source>
</evidence>
<name>A0A9Q1JYH6_9CARY</name>
<dbReference type="OrthoDB" id="1752359at2759"/>
<evidence type="ECO:0000313" key="2">
    <source>
        <dbReference type="EMBL" id="KAJ8433142.1"/>
    </source>
</evidence>
<keyword evidence="3" id="KW-1185">Reference proteome</keyword>
<accession>A0A9Q1JYH6</accession>